<accession>A0ABS2KEG1</accession>
<evidence type="ECO:0000313" key="1">
    <source>
        <dbReference type="EMBL" id="MBM7129566.1"/>
    </source>
</evidence>
<keyword evidence="2" id="KW-1185">Reference proteome</keyword>
<evidence type="ECO:0000313" key="2">
    <source>
        <dbReference type="Proteomes" id="UP001430193"/>
    </source>
</evidence>
<gene>
    <name evidence="1" type="ORF">ISS99_08520</name>
</gene>
<reference evidence="1" key="1">
    <citation type="submission" date="2020-10" db="EMBL/GenBank/DDBJ databases">
        <title>Phylogeny of dyella-like bacteria.</title>
        <authorList>
            <person name="Fu J."/>
        </authorList>
    </citation>
    <scope>NUCLEOTIDE SEQUENCE</scope>
    <source>
        <strain evidence="1">DHON07</strain>
    </source>
</reference>
<dbReference type="Proteomes" id="UP001430193">
    <property type="component" value="Unassembled WGS sequence"/>
</dbReference>
<dbReference type="RefSeq" id="WP_204631184.1">
    <property type="nucleotide sequence ID" value="NZ_BSOC01000003.1"/>
</dbReference>
<comment type="caution">
    <text evidence="1">The sequence shown here is derived from an EMBL/GenBank/DDBJ whole genome shotgun (WGS) entry which is preliminary data.</text>
</comment>
<proteinExistence type="predicted"/>
<organism evidence="1 2">
    <name type="scientific">Dyella mobilis</name>
    <dbReference type="NCBI Taxonomy" id="1849582"/>
    <lineage>
        <taxon>Bacteria</taxon>
        <taxon>Pseudomonadati</taxon>
        <taxon>Pseudomonadota</taxon>
        <taxon>Gammaproteobacteria</taxon>
        <taxon>Lysobacterales</taxon>
        <taxon>Rhodanobacteraceae</taxon>
        <taxon>Dyella</taxon>
    </lineage>
</organism>
<dbReference type="EMBL" id="JADIKF010000038">
    <property type="protein sequence ID" value="MBM7129566.1"/>
    <property type="molecule type" value="Genomic_DNA"/>
</dbReference>
<protein>
    <submittedName>
        <fullName evidence="1">Uncharacterized protein</fullName>
    </submittedName>
</protein>
<sequence>MYKLDRNTDFSFLAGVHIDQICVSTGASTIAGDRQVVIKIFGGFAIGQSRPPLKRFEGEIEDAVALFSLLGDGIKSANAAVDGGLELAFDSGTVLEIFSDNDQYECFTVENGDVLVVA</sequence>
<name>A0ABS2KEG1_9GAMM</name>